<keyword evidence="2" id="KW-1185">Reference proteome</keyword>
<evidence type="ECO:0000313" key="2">
    <source>
        <dbReference type="Proteomes" id="UP000000391"/>
    </source>
</evidence>
<dbReference type="AlphaFoldDB" id="D7E7H0"/>
<dbReference type="RefSeq" id="WP_013194486.1">
    <property type="nucleotide sequence ID" value="NC_014253.1"/>
</dbReference>
<evidence type="ECO:0008006" key="3">
    <source>
        <dbReference type="Google" id="ProtNLM"/>
    </source>
</evidence>
<protein>
    <recommendedName>
        <fullName evidence="3">Hydrogenase maturation nickel metallochaperone HypA</fullName>
    </recommendedName>
</protein>
<gene>
    <name evidence="1" type="ordered locus">Metev_1031</name>
</gene>
<dbReference type="SUPFAM" id="SSF57802">
    <property type="entry name" value="Rubredoxin-like"/>
    <property type="match status" value="1"/>
</dbReference>
<dbReference type="Gene3D" id="2.20.28.30">
    <property type="entry name" value="RNA polymerase ii, chain L"/>
    <property type="match status" value="1"/>
</dbReference>
<proteinExistence type="predicted"/>
<evidence type="ECO:0000313" key="1">
    <source>
        <dbReference type="EMBL" id="ADI73919.1"/>
    </source>
</evidence>
<dbReference type="STRING" id="644295.Metev_1031"/>
<accession>D7E7H0</accession>
<sequence>MGDIDNINQSMVFFRCNICSFEFQEDPNFMPIKCPQCGSEDTQRA</sequence>
<dbReference type="EMBL" id="CP002069">
    <property type="protein sequence ID" value="ADI73919.1"/>
    <property type="molecule type" value="Genomic_DNA"/>
</dbReference>
<dbReference type="Proteomes" id="UP000000391">
    <property type="component" value="Chromosome"/>
</dbReference>
<dbReference type="HOGENOM" id="CLU_218570_0_0_2"/>
<dbReference type="KEGG" id="mev:Metev_1031"/>
<organism evidence="1 2">
    <name type="scientific">Methanohalobium evestigatum (strain ATCC BAA-1072 / DSM 3721 / NBRC 107634 / OCM 161 / Z-7303)</name>
    <dbReference type="NCBI Taxonomy" id="644295"/>
    <lineage>
        <taxon>Archaea</taxon>
        <taxon>Methanobacteriati</taxon>
        <taxon>Methanobacteriota</taxon>
        <taxon>Stenosarchaea group</taxon>
        <taxon>Methanomicrobia</taxon>
        <taxon>Methanosarcinales</taxon>
        <taxon>Methanosarcinaceae</taxon>
        <taxon>Methanohalobium</taxon>
    </lineage>
</organism>
<dbReference type="GeneID" id="43316965"/>
<reference evidence="1 2" key="1">
    <citation type="submission" date="2010-06" db="EMBL/GenBank/DDBJ databases">
        <title>Complete sequence chromosome of Methanohalobium evestigatum Z-7303.</title>
        <authorList>
            <consortium name="US DOE Joint Genome Institute"/>
            <person name="Lucas S."/>
            <person name="Copeland A."/>
            <person name="Lapidus A."/>
            <person name="Cheng J.-F."/>
            <person name="Bruce D."/>
            <person name="Goodwin L."/>
            <person name="Pitluck S."/>
            <person name="Saunders E."/>
            <person name="Detter J.C."/>
            <person name="Han C."/>
            <person name="Tapia R."/>
            <person name="Land M."/>
            <person name="Hauser L."/>
            <person name="Kyrpides N."/>
            <person name="Mikhailova N."/>
            <person name="Sieprawska-Lupa M."/>
            <person name="Whitman W.B."/>
            <person name="Anderson I."/>
            <person name="Woyke T."/>
        </authorList>
    </citation>
    <scope>NUCLEOTIDE SEQUENCE [LARGE SCALE GENOMIC DNA]</scope>
    <source>
        <strain evidence="2">ATCC BAA-1072 / DSM 3721 / NBRC 107634 / OCM 161 / Z-7303</strain>
    </source>
</reference>
<name>D7E7H0_METEZ</name>